<reference evidence="4 5" key="1">
    <citation type="submission" date="2019-01" db="EMBL/GenBank/DDBJ databases">
        <title>Lacunisphaera sp. strain TWA-58.</title>
        <authorList>
            <person name="Chen W.-M."/>
        </authorList>
    </citation>
    <scope>NUCLEOTIDE SEQUENCE [LARGE SCALE GENOMIC DNA]</scope>
    <source>
        <strain evidence="4 5">TWA-58</strain>
    </source>
</reference>
<accession>A0A4Q1C3K9</accession>
<comment type="similarity">
    <text evidence="3">Belongs to the CheD family.</text>
</comment>
<dbReference type="InterPro" id="IPR005659">
    <property type="entry name" value="Chemorcpt_Glu_NH3ase_CheD"/>
</dbReference>
<keyword evidence="5" id="KW-1185">Reference proteome</keyword>
<dbReference type="EC" id="3.5.1.44" evidence="3"/>
<dbReference type="Pfam" id="PF03975">
    <property type="entry name" value="CheD"/>
    <property type="match status" value="1"/>
</dbReference>
<evidence type="ECO:0000313" key="5">
    <source>
        <dbReference type="Proteomes" id="UP000290218"/>
    </source>
</evidence>
<dbReference type="PANTHER" id="PTHR35147:SF1">
    <property type="entry name" value="CHEMORECEPTOR GLUTAMINE DEAMIDASE CHED-RELATED"/>
    <property type="match status" value="1"/>
</dbReference>
<sequence length="176" mass="18345">MSGAPTISSLSSLFAQRVVVGVGDMAVSNNTGTMLSTYALGSCIGVIAYDPGAKCGGILHLMLPEASVSPQKAQTQPAMFADTGLPLFFKGLVGLKAERARLKLFVAGGASVLSGQDPFKIGERNTRATLDFINQNRLNVIKTETGGSVNRTVHLELNTGNVNLISPLGKLNISLA</sequence>
<dbReference type="Proteomes" id="UP000290218">
    <property type="component" value="Unassembled WGS sequence"/>
</dbReference>
<dbReference type="InterPro" id="IPR038592">
    <property type="entry name" value="CheD-like_sf"/>
</dbReference>
<organism evidence="4 5">
    <name type="scientific">Oleiharenicola lentus</name>
    <dbReference type="NCBI Taxonomy" id="2508720"/>
    <lineage>
        <taxon>Bacteria</taxon>
        <taxon>Pseudomonadati</taxon>
        <taxon>Verrucomicrobiota</taxon>
        <taxon>Opitutia</taxon>
        <taxon>Opitutales</taxon>
        <taxon>Opitutaceae</taxon>
        <taxon>Oleiharenicola</taxon>
    </lineage>
</organism>
<dbReference type="EMBL" id="SDHX01000002">
    <property type="protein sequence ID" value="RXK52988.1"/>
    <property type="molecule type" value="Genomic_DNA"/>
</dbReference>
<dbReference type="InterPro" id="IPR011324">
    <property type="entry name" value="Cytotoxic_necrot_fac-like_cat"/>
</dbReference>
<keyword evidence="1 3" id="KW-0145">Chemotaxis</keyword>
<dbReference type="GO" id="GO:0006935">
    <property type="term" value="P:chemotaxis"/>
    <property type="evidence" value="ECO:0007669"/>
    <property type="project" value="UniProtKB-UniRule"/>
</dbReference>
<proteinExistence type="inferred from homology"/>
<dbReference type="AlphaFoldDB" id="A0A4Q1C3K9"/>
<comment type="catalytic activity">
    <reaction evidence="3">
        <text>L-glutaminyl-[protein] + H2O = L-glutamyl-[protein] + NH4(+)</text>
        <dbReference type="Rhea" id="RHEA:16441"/>
        <dbReference type="Rhea" id="RHEA-COMP:10207"/>
        <dbReference type="Rhea" id="RHEA-COMP:10208"/>
        <dbReference type="ChEBI" id="CHEBI:15377"/>
        <dbReference type="ChEBI" id="CHEBI:28938"/>
        <dbReference type="ChEBI" id="CHEBI:29973"/>
        <dbReference type="ChEBI" id="CHEBI:30011"/>
        <dbReference type="EC" id="3.5.1.44"/>
    </reaction>
</comment>
<evidence type="ECO:0000256" key="3">
    <source>
        <dbReference type="HAMAP-Rule" id="MF_01440"/>
    </source>
</evidence>
<dbReference type="RefSeq" id="WP_129048578.1">
    <property type="nucleotide sequence ID" value="NZ_SDHX01000002.1"/>
</dbReference>
<comment type="caution">
    <text evidence="4">The sequence shown here is derived from an EMBL/GenBank/DDBJ whole genome shotgun (WGS) entry which is preliminary data.</text>
</comment>
<dbReference type="SUPFAM" id="SSF64438">
    <property type="entry name" value="CNF1/YfiH-like putative cysteine hydrolases"/>
    <property type="match status" value="1"/>
</dbReference>
<name>A0A4Q1C3K9_9BACT</name>
<evidence type="ECO:0000256" key="2">
    <source>
        <dbReference type="ARBA" id="ARBA00022801"/>
    </source>
</evidence>
<comment type="function">
    <text evidence="3">Probably deamidates glutamine residues to glutamate on methyl-accepting chemotaxis receptors (MCPs), playing an important role in chemotaxis.</text>
</comment>
<evidence type="ECO:0000256" key="1">
    <source>
        <dbReference type="ARBA" id="ARBA00022500"/>
    </source>
</evidence>
<gene>
    <name evidence="3" type="primary">cheD</name>
    <name evidence="4" type="ORF">ESB00_14845</name>
</gene>
<dbReference type="PANTHER" id="PTHR35147">
    <property type="entry name" value="CHEMORECEPTOR GLUTAMINE DEAMIDASE CHED-RELATED"/>
    <property type="match status" value="1"/>
</dbReference>
<dbReference type="HAMAP" id="MF_01440">
    <property type="entry name" value="CheD"/>
    <property type="match status" value="1"/>
</dbReference>
<protein>
    <recommendedName>
        <fullName evidence="3">Probable chemoreceptor glutamine deamidase CheD</fullName>
        <ecNumber evidence="3">3.5.1.44</ecNumber>
    </recommendedName>
</protein>
<dbReference type="GO" id="GO:0050568">
    <property type="term" value="F:protein-glutamine glutaminase activity"/>
    <property type="evidence" value="ECO:0007669"/>
    <property type="project" value="UniProtKB-UniRule"/>
</dbReference>
<dbReference type="OrthoDB" id="9807202at2"/>
<keyword evidence="2 3" id="KW-0378">Hydrolase</keyword>
<evidence type="ECO:0000313" key="4">
    <source>
        <dbReference type="EMBL" id="RXK52988.1"/>
    </source>
</evidence>
<dbReference type="CDD" id="cd16352">
    <property type="entry name" value="CheD"/>
    <property type="match status" value="1"/>
</dbReference>
<dbReference type="Gene3D" id="3.30.1330.200">
    <property type="match status" value="1"/>
</dbReference>